<name>A0A0E9U6Y3_ANGAN</name>
<proteinExistence type="predicted"/>
<reference evidence="2" key="2">
    <citation type="journal article" date="2015" name="Fish Shellfish Immunol.">
        <title>Early steps in the European eel (Anguilla anguilla)-Vibrio vulnificus interaction in the gills: Role of the RtxA13 toxin.</title>
        <authorList>
            <person name="Callol A."/>
            <person name="Pajuelo D."/>
            <person name="Ebbesson L."/>
            <person name="Teles M."/>
            <person name="MacKenzie S."/>
            <person name="Amaro C."/>
        </authorList>
    </citation>
    <scope>NUCLEOTIDE SEQUENCE</scope>
</reference>
<protein>
    <submittedName>
        <fullName evidence="2">Uncharacterized protein</fullName>
    </submittedName>
</protein>
<evidence type="ECO:0000313" key="2">
    <source>
        <dbReference type="EMBL" id="JAH60900.1"/>
    </source>
</evidence>
<organism evidence="2">
    <name type="scientific">Anguilla anguilla</name>
    <name type="common">European freshwater eel</name>
    <name type="synonym">Muraena anguilla</name>
    <dbReference type="NCBI Taxonomy" id="7936"/>
    <lineage>
        <taxon>Eukaryota</taxon>
        <taxon>Metazoa</taxon>
        <taxon>Chordata</taxon>
        <taxon>Craniata</taxon>
        <taxon>Vertebrata</taxon>
        <taxon>Euteleostomi</taxon>
        <taxon>Actinopterygii</taxon>
        <taxon>Neopterygii</taxon>
        <taxon>Teleostei</taxon>
        <taxon>Anguilliformes</taxon>
        <taxon>Anguillidae</taxon>
        <taxon>Anguilla</taxon>
    </lineage>
</organism>
<evidence type="ECO:0000256" key="1">
    <source>
        <dbReference type="SAM" id="MobiDB-lite"/>
    </source>
</evidence>
<feature type="region of interest" description="Disordered" evidence="1">
    <location>
        <begin position="1"/>
        <end position="20"/>
    </location>
</feature>
<accession>A0A0E9U6Y3</accession>
<sequence>MCGAPSRTRQSSGSGAVGPVAFRMGVRLGTNLRAS</sequence>
<dbReference type="EMBL" id="GBXM01047677">
    <property type="protein sequence ID" value="JAH60900.1"/>
    <property type="molecule type" value="Transcribed_RNA"/>
</dbReference>
<reference evidence="2" key="1">
    <citation type="submission" date="2014-11" db="EMBL/GenBank/DDBJ databases">
        <authorList>
            <person name="Amaro Gonzalez C."/>
        </authorList>
    </citation>
    <scope>NUCLEOTIDE SEQUENCE</scope>
</reference>
<dbReference type="AlphaFoldDB" id="A0A0E9U6Y3"/>